<dbReference type="GO" id="GO:0043130">
    <property type="term" value="F:ubiquitin binding"/>
    <property type="evidence" value="ECO:0007669"/>
    <property type="project" value="InterPro"/>
</dbReference>
<evidence type="ECO:0000256" key="8">
    <source>
        <dbReference type="ARBA" id="ARBA00035713"/>
    </source>
</evidence>
<feature type="domain" description="CUE" evidence="11">
    <location>
        <begin position="297"/>
        <end position="339"/>
    </location>
</feature>
<comment type="caution">
    <text evidence="12">The sequence shown here is derived from an EMBL/GenBank/DDBJ whole genome shotgun (WGS) entry which is preliminary data.</text>
</comment>
<evidence type="ECO:0000256" key="6">
    <source>
        <dbReference type="ARBA" id="ARBA00035634"/>
    </source>
</evidence>
<evidence type="ECO:0000256" key="2">
    <source>
        <dbReference type="ARBA" id="ARBA00004502"/>
    </source>
</evidence>
<keyword evidence="4" id="KW-0256">Endoplasmic reticulum</keyword>
<evidence type="ECO:0000259" key="11">
    <source>
        <dbReference type="PROSITE" id="PS51140"/>
    </source>
</evidence>
<evidence type="ECO:0000256" key="4">
    <source>
        <dbReference type="ARBA" id="ARBA00022824"/>
    </source>
</evidence>
<dbReference type="PROSITE" id="PS51140">
    <property type="entry name" value="CUE"/>
    <property type="match status" value="1"/>
</dbReference>
<evidence type="ECO:0000313" key="12">
    <source>
        <dbReference type="EMBL" id="KAK2190287.1"/>
    </source>
</evidence>
<dbReference type="GO" id="GO:0005789">
    <property type="term" value="C:endoplasmic reticulum membrane"/>
    <property type="evidence" value="ECO:0007669"/>
    <property type="project" value="UniProtKB-SubCell"/>
</dbReference>
<evidence type="ECO:0000256" key="10">
    <source>
        <dbReference type="SAM" id="Phobius"/>
    </source>
</evidence>
<dbReference type="PANTHER" id="PTHR15486:SF96">
    <property type="entry name" value="LIPID DROPLET-REGULATING VLDL ASSEMBLY FACTOR AUP1"/>
    <property type="match status" value="1"/>
</dbReference>
<feature type="compositionally biased region" description="Low complexity" evidence="9">
    <location>
        <begin position="281"/>
        <end position="298"/>
    </location>
</feature>
<keyword evidence="10" id="KW-0812">Transmembrane</keyword>
<evidence type="ECO:0000256" key="9">
    <source>
        <dbReference type="SAM" id="MobiDB-lite"/>
    </source>
</evidence>
<comment type="similarity">
    <text evidence="6">Belongs to the AUP1 family.</text>
</comment>
<accession>A0AAD9UIB8</accession>
<dbReference type="AlphaFoldDB" id="A0AAD9UIB8"/>
<evidence type="ECO:0000256" key="3">
    <source>
        <dbReference type="ARBA" id="ARBA00022677"/>
    </source>
</evidence>
<evidence type="ECO:0000256" key="7">
    <source>
        <dbReference type="ARBA" id="ARBA00035685"/>
    </source>
</evidence>
<dbReference type="GO" id="GO:0005811">
    <property type="term" value="C:lipid droplet"/>
    <property type="evidence" value="ECO:0007669"/>
    <property type="project" value="UniProtKB-SubCell"/>
</dbReference>
<dbReference type="SUPFAM" id="SSF69593">
    <property type="entry name" value="Glycerol-3-phosphate (1)-acyltransferase"/>
    <property type="match status" value="1"/>
</dbReference>
<organism evidence="12 13">
    <name type="scientific">Ridgeia piscesae</name>
    <name type="common">Tubeworm</name>
    <dbReference type="NCBI Taxonomy" id="27915"/>
    <lineage>
        <taxon>Eukaryota</taxon>
        <taxon>Metazoa</taxon>
        <taxon>Spiralia</taxon>
        <taxon>Lophotrochozoa</taxon>
        <taxon>Annelida</taxon>
        <taxon>Polychaeta</taxon>
        <taxon>Sedentaria</taxon>
        <taxon>Canalipalpata</taxon>
        <taxon>Sabellida</taxon>
        <taxon>Siboglinidae</taxon>
        <taxon>Ridgeia</taxon>
    </lineage>
</organism>
<dbReference type="InterPro" id="IPR003892">
    <property type="entry name" value="CUE"/>
</dbReference>
<dbReference type="Gene3D" id="1.10.8.10">
    <property type="entry name" value="DNA helicase RuvA subunit, C-terminal domain"/>
    <property type="match status" value="1"/>
</dbReference>
<gene>
    <name evidence="12" type="ORF">NP493_79g03062</name>
</gene>
<dbReference type="CDD" id="cd14420">
    <property type="entry name" value="CUE_AUP1"/>
    <property type="match status" value="1"/>
</dbReference>
<evidence type="ECO:0000256" key="1">
    <source>
        <dbReference type="ARBA" id="ARBA00004406"/>
    </source>
</evidence>
<keyword evidence="3" id="KW-0551">Lipid droplet</keyword>
<dbReference type="Proteomes" id="UP001209878">
    <property type="component" value="Unassembled WGS sequence"/>
</dbReference>
<feature type="transmembrane region" description="Helical" evidence="10">
    <location>
        <begin position="21"/>
        <end position="41"/>
    </location>
</feature>
<reference evidence="12" key="1">
    <citation type="journal article" date="2023" name="Mol. Biol. Evol.">
        <title>Third-Generation Sequencing Reveals the Adaptive Role of the Epigenome in Three Deep-Sea Polychaetes.</title>
        <authorList>
            <person name="Perez M."/>
            <person name="Aroh O."/>
            <person name="Sun Y."/>
            <person name="Lan Y."/>
            <person name="Juniper S.K."/>
            <person name="Young C.R."/>
            <person name="Angers B."/>
            <person name="Qian P.Y."/>
        </authorList>
    </citation>
    <scope>NUCLEOTIDE SEQUENCE</scope>
    <source>
        <strain evidence="12">R07B-5</strain>
    </source>
</reference>
<dbReference type="InterPro" id="IPR048056">
    <property type="entry name" value="AUP1_CUE"/>
</dbReference>
<keyword evidence="5 10" id="KW-0472">Membrane</keyword>
<comment type="subcellular location">
    <subcellularLocation>
        <location evidence="1">Endoplasmic reticulum membrane</location>
        <topology evidence="1">Peripheral membrane protein</topology>
    </subcellularLocation>
    <subcellularLocation>
        <location evidence="2">Lipid droplet</location>
    </subcellularLocation>
</comment>
<evidence type="ECO:0000256" key="5">
    <source>
        <dbReference type="ARBA" id="ARBA00023136"/>
    </source>
</evidence>
<proteinExistence type="inferred from homology"/>
<sequence>MTSTSIGELFHNERFPSGPALVLLMLYLPVGVILAVLRLFIGLHTFFVACILPKPSLFRHVVLRTMCGILGVIITREGVSNVHRRAKVLVANYTSTLDHLAIDLIMPNVLPSVWDLPPTLMWMLGYKDMEAKRGRDRLIQNAKKHIQYSPLPLLSFPEGASTNGRVGLLKFSVWPFSMDCPVQPVVVKVKRPRFANISPSILGGRWWIDIFWFLFVPFTHFHIRVLPPMSQDEDETVEEFAQRVQQTMAKALNIEATAHTSSDKVEYAKQILFIQPQTAAGQSSQYSPDSPPGGSSSSDLMIRQVQEVLPHVPQDAIRKDLALTKDIDLTITNILEGRVQFSPVAPSVNEPVTVSPAKTTVKSTERLSSPIQVASKTFQRSSQQRHLSLQDRKKLLIDAARQRYLEKHCGNI</sequence>
<dbReference type="EMBL" id="JAODUO010000084">
    <property type="protein sequence ID" value="KAK2190287.1"/>
    <property type="molecule type" value="Genomic_DNA"/>
</dbReference>
<keyword evidence="10" id="KW-1133">Transmembrane helix</keyword>
<dbReference type="PANTHER" id="PTHR15486">
    <property type="entry name" value="ANCIENT UBIQUITOUS PROTEIN"/>
    <property type="match status" value="1"/>
</dbReference>
<dbReference type="Pfam" id="PF02845">
    <property type="entry name" value="CUE"/>
    <property type="match status" value="1"/>
</dbReference>
<protein>
    <recommendedName>
        <fullName evidence="7">Lipid droplet-regulating VLDL assembly factor AUP1</fullName>
    </recommendedName>
    <alternativeName>
        <fullName evidence="8">Ancient ubiquitous protein 1</fullName>
    </alternativeName>
</protein>
<feature type="region of interest" description="Disordered" evidence="9">
    <location>
        <begin position="279"/>
        <end position="298"/>
    </location>
</feature>
<dbReference type="SMART" id="SM00546">
    <property type="entry name" value="CUE"/>
    <property type="match status" value="1"/>
</dbReference>
<evidence type="ECO:0000313" key="13">
    <source>
        <dbReference type="Proteomes" id="UP001209878"/>
    </source>
</evidence>
<keyword evidence="13" id="KW-1185">Reference proteome</keyword>
<dbReference type="GO" id="GO:0036503">
    <property type="term" value="P:ERAD pathway"/>
    <property type="evidence" value="ECO:0007669"/>
    <property type="project" value="InterPro"/>
</dbReference>
<name>A0AAD9UIB8_RIDPI</name>